<organism evidence="2">
    <name type="scientific">Spongospora subterranea</name>
    <dbReference type="NCBI Taxonomy" id="70186"/>
    <lineage>
        <taxon>Eukaryota</taxon>
        <taxon>Sar</taxon>
        <taxon>Rhizaria</taxon>
        <taxon>Endomyxa</taxon>
        <taxon>Phytomyxea</taxon>
        <taxon>Plasmodiophorida</taxon>
        <taxon>Plasmodiophoridae</taxon>
        <taxon>Spongospora</taxon>
    </lineage>
</organism>
<dbReference type="Gene3D" id="1.20.920.30">
    <property type="match status" value="1"/>
</dbReference>
<evidence type="ECO:0000313" key="2">
    <source>
        <dbReference type="EMBL" id="CRZ03733.1"/>
    </source>
</evidence>
<dbReference type="InterPro" id="IPR024317">
    <property type="entry name" value="Dynein_heavy_chain_D4_dom"/>
</dbReference>
<evidence type="ECO:0000259" key="1">
    <source>
        <dbReference type="Pfam" id="PF12780"/>
    </source>
</evidence>
<feature type="non-terminal residue" evidence="2">
    <location>
        <position position="1"/>
    </location>
</feature>
<name>A0A0H5QNX6_9EUKA</name>
<reference evidence="2" key="1">
    <citation type="submission" date="2015-04" db="EMBL/GenBank/DDBJ databases">
        <title>The genome sequence of the plant pathogenic Rhizarian Plasmodiophora brassicae reveals insights in its biotrophic life cycle and the origin of chitin synthesis.</title>
        <authorList>
            <person name="Schwelm A."/>
            <person name="Fogelqvist J."/>
            <person name="Knaust A."/>
            <person name="Julke S."/>
            <person name="Lilja T."/>
            <person name="Dhandapani V."/>
            <person name="Bonilla-Rosso G."/>
            <person name="Karlsson M."/>
            <person name="Shevchenko A."/>
            <person name="Choi S.R."/>
            <person name="Kim H.G."/>
            <person name="Park J.Y."/>
            <person name="Lim Y.P."/>
            <person name="Ludwig-Muller J."/>
            <person name="Dixelius C."/>
        </authorList>
    </citation>
    <scope>NUCLEOTIDE SEQUENCE</scope>
    <source>
        <tissue evidence="2">Potato root galls</tissue>
    </source>
</reference>
<dbReference type="GO" id="GO:0051959">
    <property type="term" value="F:dynein light intermediate chain binding"/>
    <property type="evidence" value="ECO:0007669"/>
    <property type="project" value="InterPro"/>
</dbReference>
<protein>
    <recommendedName>
        <fullName evidence="1">Dynein heavy chain AAA module D4 domain-containing protein</fullName>
    </recommendedName>
</protein>
<dbReference type="GO" id="GO:0030286">
    <property type="term" value="C:dynein complex"/>
    <property type="evidence" value="ECO:0007669"/>
    <property type="project" value="InterPro"/>
</dbReference>
<dbReference type="Pfam" id="PF12780">
    <property type="entry name" value="AAA_8"/>
    <property type="match status" value="1"/>
</dbReference>
<dbReference type="PANTHER" id="PTHR45703">
    <property type="entry name" value="DYNEIN HEAVY CHAIN"/>
    <property type="match status" value="1"/>
</dbReference>
<accession>A0A0H5QNX6</accession>
<dbReference type="InterPro" id="IPR027417">
    <property type="entry name" value="P-loop_NTPase"/>
</dbReference>
<feature type="non-terminal residue" evidence="2">
    <location>
        <position position="111"/>
    </location>
</feature>
<dbReference type="PANTHER" id="PTHR45703:SF22">
    <property type="entry name" value="DYNEIN CYTOPLASMIC 2 HEAVY CHAIN 1"/>
    <property type="match status" value="1"/>
</dbReference>
<dbReference type="InterPro" id="IPR026983">
    <property type="entry name" value="DHC"/>
</dbReference>
<proteinExistence type="predicted"/>
<dbReference type="GO" id="GO:0007018">
    <property type="term" value="P:microtubule-based movement"/>
    <property type="evidence" value="ECO:0007669"/>
    <property type="project" value="InterPro"/>
</dbReference>
<dbReference type="Gene3D" id="3.40.50.300">
    <property type="entry name" value="P-loop containing nucleotide triphosphate hydrolases"/>
    <property type="match status" value="1"/>
</dbReference>
<dbReference type="AlphaFoldDB" id="A0A0H5QNX6"/>
<dbReference type="EMBL" id="HACM01003291">
    <property type="protein sequence ID" value="CRZ03733.1"/>
    <property type="molecule type" value="Transcribed_RNA"/>
</dbReference>
<dbReference type="GO" id="GO:0045505">
    <property type="term" value="F:dynein intermediate chain binding"/>
    <property type="evidence" value="ECO:0007669"/>
    <property type="project" value="InterPro"/>
</dbReference>
<feature type="domain" description="Dynein heavy chain AAA module D4" evidence="1">
    <location>
        <begin position="56"/>
        <end position="109"/>
    </location>
</feature>
<sequence length="111" mass="11891">IASTCFTSLGSPSPSSSAAATIPNDLGPSLHRLSVSDVKTLIADGLRRYEREYRPLDLILFPDMLLSLSYIDRVLSSPGGSLLLAGLSGVGRRSSISILSYIRGIYMFSPN</sequence>